<feature type="compositionally biased region" description="Low complexity" evidence="1">
    <location>
        <begin position="29"/>
        <end position="41"/>
    </location>
</feature>
<keyword evidence="2" id="KW-0732">Signal</keyword>
<feature type="region of interest" description="Disordered" evidence="1">
    <location>
        <begin position="29"/>
        <end position="51"/>
    </location>
</feature>
<dbReference type="AlphaFoldDB" id="A0A0S3EXC9"/>
<accession>A0A0S3EXC9</accession>
<feature type="signal peptide" evidence="2">
    <location>
        <begin position="1"/>
        <end position="27"/>
    </location>
</feature>
<organism evidence="3 4">
    <name type="scientific">Sphingobium baderi</name>
    <dbReference type="NCBI Taxonomy" id="1332080"/>
    <lineage>
        <taxon>Bacteria</taxon>
        <taxon>Pseudomonadati</taxon>
        <taxon>Pseudomonadota</taxon>
        <taxon>Alphaproteobacteria</taxon>
        <taxon>Sphingomonadales</taxon>
        <taxon>Sphingomonadaceae</taxon>
        <taxon>Sphingobium</taxon>
    </lineage>
</organism>
<name>A0A0S3EXC9_9SPHN</name>
<reference evidence="3 4" key="1">
    <citation type="submission" date="2015-11" db="EMBL/GenBank/DDBJ databases">
        <title>A Two-component Flavoprotein Monooxygenase System MeaXY Responsible for para-Hydroxylation of 2-Methyl-6-ethylaniline and 2,6-Diethylaniline in Sphingobium baderi DE-13.</title>
        <authorList>
            <person name="Cheng M."/>
            <person name="Meng Q."/>
            <person name="Yang Y."/>
            <person name="Chu C."/>
            <person name="Yan X."/>
            <person name="He J."/>
            <person name="Li S."/>
        </authorList>
    </citation>
    <scope>NUCLEOTIDE SEQUENCE [LARGE SCALE GENOMIC DNA]</scope>
    <source>
        <strain evidence="3 4">DE-13</strain>
    </source>
</reference>
<proteinExistence type="predicted"/>
<dbReference type="InterPro" id="IPR019106">
    <property type="entry name" value="T4SS_TrbC"/>
</dbReference>
<evidence type="ECO:0000313" key="4">
    <source>
        <dbReference type="Proteomes" id="UP000056968"/>
    </source>
</evidence>
<dbReference type="KEGG" id="sbd:ATN00_06985"/>
<evidence type="ECO:0000256" key="2">
    <source>
        <dbReference type="SAM" id="SignalP"/>
    </source>
</evidence>
<gene>
    <name evidence="3" type="ORF">ATN00_06985</name>
</gene>
<evidence type="ECO:0000256" key="1">
    <source>
        <dbReference type="SAM" id="MobiDB-lite"/>
    </source>
</evidence>
<dbReference type="Pfam" id="PF09673">
    <property type="entry name" value="TrbC_Ftype"/>
    <property type="match status" value="1"/>
</dbReference>
<evidence type="ECO:0000313" key="3">
    <source>
        <dbReference type="EMBL" id="ALR20086.1"/>
    </source>
</evidence>
<dbReference type="EMBL" id="CP013264">
    <property type="protein sequence ID" value="ALR20086.1"/>
    <property type="molecule type" value="Genomic_DNA"/>
</dbReference>
<dbReference type="Proteomes" id="UP000056968">
    <property type="component" value="Chromosome"/>
</dbReference>
<feature type="compositionally biased region" description="Basic and acidic residues" evidence="1">
    <location>
        <begin position="42"/>
        <end position="51"/>
    </location>
</feature>
<protein>
    <submittedName>
        <fullName evidence="3">Conjugal transfer protein TrbC</fullName>
    </submittedName>
</protein>
<keyword evidence="4" id="KW-1185">Reference proteome</keyword>
<dbReference type="STRING" id="1332080.ATN00_06985"/>
<sequence>MPICRRSATRRVLLLASLACLVGRAGANEPPAAIEQPQPENARARMQEQGEAAMERVKRAAGKAKATSTPSPVLPARLDAAAQRRAFEGLKARKNDPDIKKRARADIAAARERLAAERDAASRRIAQALGLEQPEQAALAGAVSSDVGKRWVPVLFVSSSIPIETLRTYAGQLERAGGVMAFRGMPGGMRQVAPMAKLSAAILRRDPGCEGPACAMRDVQLIVDPLVFRQHGVVRVPALAMIPGDPTRPYCERDDASPRAAHLVQGDAALSGLLEEYGRLGGREEVRDALAHLARR</sequence>
<feature type="chain" id="PRO_5006611741" evidence="2">
    <location>
        <begin position="28"/>
        <end position="296"/>
    </location>
</feature>